<reference evidence="2" key="1">
    <citation type="submission" date="2023-06" db="EMBL/GenBank/DDBJ databases">
        <title>Genomic of Parafulvivirga corallium.</title>
        <authorList>
            <person name="Wang G."/>
        </authorList>
    </citation>
    <scope>NUCLEOTIDE SEQUENCE</scope>
    <source>
        <strain evidence="2">BMA10</strain>
    </source>
</reference>
<accession>A0ABT8KJZ7</accession>
<protein>
    <submittedName>
        <fullName evidence="2">RES family NAD+ phosphorylase</fullName>
    </submittedName>
</protein>
<comment type="caution">
    <text evidence="2">The sequence shown here is derived from an EMBL/GenBank/DDBJ whole genome shotgun (WGS) entry which is preliminary data.</text>
</comment>
<dbReference type="SMART" id="SM00953">
    <property type="entry name" value="RES"/>
    <property type="match status" value="1"/>
</dbReference>
<evidence type="ECO:0000259" key="1">
    <source>
        <dbReference type="SMART" id="SM00953"/>
    </source>
</evidence>
<name>A0ABT8KJZ7_9BACT</name>
<sequence>MIVYRIGHPEYVQDLSGHGSSVVGGRWNSVGERIVYTAETSSLAILELLGYLKGIKGQIPYGLIKIDTGKTKILHLNEITGSLPHNWAHGEAGRALTRKIGGEWLQGQQSPILKVPSVHNPIENNYLLNPKHPDLKINVIDEHWYLYDDRLTEKTPSSDQNIK</sequence>
<dbReference type="InterPro" id="IPR014914">
    <property type="entry name" value="RES_dom"/>
</dbReference>
<gene>
    <name evidence="2" type="ORF">QQ008_06670</name>
</gene>
<evidence type="ECO:0000313" key="2">
    <source>
        <dbReference type="EMBL" id="MDN5201034.1"/>
    </source>
</evidence>
<keyword evidence="3" id="KW-1185">Reference proteome</keyword>
<proteinExistence type="predicted"/>
<feature type="domain" description="RES" evidence="1">
    <location>
        <begin position="14"/>
        <end position="142"/>
    </location>
</feature>
<organism evidence="2 3">
    <name type="scientific">Splendidivirga corallicola</name>
    <dbReference type="NCBI Taxonomy" id="3051826"/>
    <lineage>
        <taxon>Bacteria</taxon>
        <taxon>Pseudomonadati</taxon>
        <taxon>Bacteroidota</taxon>
        <taxon>Cytophagia</taxon>
        <taxon>Cytophagales</taxon>
        <taxon>Splendidivirgaceae</taxon>
        <taxon>Splendidivirga</taxon>
    </lineage>
</organism>
<dbReference type="Pfam" id="PF08808">
    <property type="entry name" value="RES"/>
    <property type="match status" value="1"/>
</dbReference>
<dbReference type="RefSeq" id="WP_346751062.1">
    <property type="nucleotide sequence ID" value="NZ_JAUJEA010000002.1"/>
</dbReference>
<dbReference type="Proteomes" id="UP001172082">
    <property type="component" value="Unassembled WGS sequence"/>
</dbReference>
<evidence type="ECO:0000313" key="3">
    <source>
        <dbReference type="Proteomes" id="UP001172082"/>
    </source>
</evidence>
<dbReference type="EMBL" id="JAUJEA010000002">
    <property type="protein sequence ID" value="MDN5201034.1"/>
    <property type="molecule type" value="Genomic_DNA"/>
</dbReference>